<evidence type="ECO:0000313" key="7">
    <source>
        <dbReference type="Proteomes" id="UP001609219"/>
    </source>
</evidence>
<dbReference type="EMBL" id="JBIMSO010000032">
    <property type="protein sequence ID" value="MFH5207933.1"/>
    <property type="molecule type" value="Genomic_DNA"/>
</dbReference>
<name>A0ABW7KH86_9NOCA</name>
<gene>
    <name evidence="4" type="ORF">ACHIPV_07935</name>
    <name evidence="2" type="ORF">ACHIPZ_06850</name>
    <name evidence="3" type="ORF">ACHIRB_12615</name>
</gene>
<feature type="transmembrane region" description="Helical" evidence="1">
    <location>
        <begin position="29"/>
        <end position="46"/>
    </location>
</feature>
<protein>
    <submittedName>
        <fullName evidence="4">Uncharacterized protein</fullName>
    </submittedName>
</protein>
<dbReference type="Proteomes" id="UP001609219">
    <property type="component" value="Unassembled WGS sequence"/>
</dbReference>
<keyword evidence="1" id="KW-1133">Transmembrane helix</keyword>
<dbReference type="RefSeq" id="WP_395113370.1">
    <property type="nucleotide sequence ID" value="NZ_JBIMSN010000052.1"/>
</dbReference>
<evidence type="ECO:0000313" key="3">
    <source>
        <dbReference type="EMBL" id="MFH5229405.1"/>
    </source>
</evidence>
<evidence type="ECO:0000313" key="4">
    <source>
        <dbReference type="EMBL" id="MFH5241815.1"/>
    </source>
</evidence>
<organism evidence="4 6">
    <name type="scientific">Antrihabitans spumae</name>
    <dbReference type="NCBI Taxonomy" id="3373370"/>
    <lineage>
        <taxon>Bacteria</taxon>
        <taxon>Bacillati</taxon>
        <taxon>Actinomycetota</taxon>
        <taxon>Actinomycetes</taxon>
        <taxon>Mycobacteriales</taxon>
        <taxon>Nocardiaceae</taxon>
        <taxon>Antrihabitans</taxon>
    </lineage>
</organism>
<sequence>MADNIGAVIFLSYGFDTSYLPTPYVVSRIVYLIVIAGLLIAMYRFLHR</sequence>
<dbReference type="Proteomes" id="UP001609176">
    <property type="component" value="Unassembled WGS sequence"/>
</dbReference>
<evidence type="ECO:0000313" key="5">
    <source>
        <dbReference type="Proteomes" id="UP001609175"/>
    </source>
</evidence>
<evidence type="ECO:0000313" key="6">
    <source>
        <dbReference type="Proteomes" id="UP001609176"/>
    </source>
</evidence>
<dbReference type="EMBL" id="JBIMSP010000008">
    <property type="protein sequence ID" value="MFH5241815.1"/>
    <property type="molecule type" value="Genomic_DNA"/>
</dbReference>
<evidence type="ECO:0000256" key="1">
    <source>
        <dbReference type="SAM" id="Phobius"/>
    </source>
</evidence>
<keyword evidence="1" id="KW-0812">Transmembrane</keyword>
<reference evidence="5 6" key="1">
    <citation type="submission" date="2024-10" db="EMBL/GenBank/DDBJ databases">
        <authorList>
            <person name="Riesco R."/>
        </authorList>
    </citation>
    <scope>NUCLEOTIDE SEQUENCE [LARGE SCALE GENOMIC DNA]</scope>
    <source>
        <strain evidence="4 6">NCIMB 15448</strain>
        <strain evidence="2 5">NCIMB 15449</strain>
        <strain evidence="3 7">NCIMB 15450</strain>
    </source>
</reference>
<accession>A0ABW7KH86</accession>
<evidence type="ECO:0000313" key="2">
    <source>
        <dbReference type="EMBL" id="MFH5207933.1"/>
    </source>
</evidence>
<keyword evidence="7" id="KW-1185">Reference proteome</keyword>
<dbReference type="EMBL" id="JBIMSN010000052">
    <property type="protein sequence ID" value="MFH5229405.1"/>
    <property type="molecule type" value="Genomic_DNA"/>
</dbReference>
<proteinExistence type="predicted"/>
<dbReference type="Proteomes" id="UP001609175">
    <property type="component" value="Unassembled WGS sequence"/>
</dbReference>
<comment type="caution">
    <text evidence="4">The sequence shown here is derived from an EMBL/GenBank/DDBJ whole genome shotgun (WGS) entry which is preliminary data.</text>
</comment>
<keyword evidence="1" id="KW-0472">Membrane</keyword>